<name>A0A523QIL5_UNCAE</name>
<evidence type="ECO:0000256" key="3">
    <source>
        <dbReference type="ARBA" id="ARBA00022553"/>
    </source>
</evidence>
<evidence type="ECO:0000256" key="4">
    <source>
        <dbReference type="ARBA" id="ARBA00022679"/>
    </source>
</evidence>
<dbReference type="SUPFAM" id="SSF47384">
    <property type="entry name" value="Homodimeric domain of signal transducing histidine kinase"/>
    <property type="match status" value="1"/>
</dbReference>
<evidence type="ECO:0000313" key="11">
    <source>
        <dbReference type="Proteomes" id="UP000320781"/>
    </source>
</evidence>
<dbReference type="Pfam" id="PF00512">
    <property type="entry name" value="HisKA"/>
    <property type="match status" value="1"/>
</dbReference>
<keyword evidence="3" id="KW-0597">Phosphoprotein</keyword>
<dbReference type="SUPFAM" id="SSF55874">
    <property type="entry name" value="ATPase domain of HSP90 chaperone/DNA topoisomerase II/histidine kinase"/>
    <property type="match status" value="1"/>
</dbReference>
<dbReference type="CDD" id="cd00130">
    <property type="entry name" value="PAS"/>
    <property type="match status" value="1"/>
</dbReference>
<dbReference type="SUPFAM" id="SSF55785">
    <property type="entry name" value="PYP-like sensor domain (PAS domain)"/>
    <property type="match status" value="1"/>
</dbReference>
<protein>
    <recommendedName>
        <fullName evidence="2">histidine kinase</fullName>
        <ecNumber evidence="2">2.7.13.3</ecNumber>
    </recommendedName>
</protein>
<comment type="caution">
    <text evidence="10">The sequence shown here is derived from an EMBL/GenBank/DDBJ whole genome shotgun (WGS) entry which is preliminary data.</text>
</comment>
<evidence type="ECO:0000256" key="2">
    <source>
        <dbReference type="ARBA" id="ARBA00012438"/>
    </source>
</evidence>
<keyword evidence="5" id="KW-0547">Nucleotide-binding</keyword>
<keyword evidence="8" id="KW-0902">Two-component regulatory system</keyword>
<dbReference type="EC" id="2.7.13.3" evidence="2"/>
<accession>A0A523QIL5</accession>
<dbReference type="Pfam" id="PF02518">
    <property type="entry name" value="HATPase_c"/>
    <property type="match status" value="1"/>
</dbReference>
<sequence>MSEHLYKAALDVLPHAVLVVDRGLRVTMCNRSCESLLLKSVGEIENRKLFEVIPHKDLQNQARMVLQNRGTGTKLVELHLDMEKNISKIVRATVTALRMEDTETPLCVVILENVTQQVQLEEQLVQSEKLAGMGSLARSIAHEVGNPLSIIASTLQYVQDTLLGTGNKNLKEAIETIMDNIHRMHSLLRSLSDFTGSKRPQFESCNLQRILSQLLTFISKEAEIHNINIQKEFDDVPNCQVDSREIKQLLLNLFKNAIEAMPRGGKLRVKMHLVRKDSPENEDRVRMEISDTGMGIKETDIPYIFRPFYSTKPKGTGLGLSFCRRVAEEHGGEVSVKSQVRRGTTIVVTLPIRQGKEARR</sequence>
<dbReference type="PROSITE" id="PS50109">
    <property type="entry name" value="HIS_KIN"/>
    <property type="match status" value="1"/>
</dbReference>
<dbReference type="InterPro" id="IPR004358">
    <property type="entry name" value="Sig_transdc_His_kin-like_C"/>
</dbReference>
<dbReference type="InterPro" id="IPR035965">
    <property type="entry name" value="PAS-like_dom_sf"/>
</dbReference>
<proteinExistence type="predicted"/>
<keyword evidence="4" id="KW-0808">Transferase</keyword>
<dbReference type="GO" id="GO:0005524">
    <property type="term" value="F:ATP binding"/>
    <property type="evidence" value="ECO:0007669"/>
    <property type="project" value="UniProtKB-KW"/>
</dbReference>
<dbReference type="InterPro" id="IPR036097">
    <property type="entry name" value="HisK_dim/P_sf"/>
</dbReference>
<dbReference type="SMART" id="SM00091">
    <property type="entry name" value="PAS"/>
    <property type="match status" value="1"/>
</dbReference>
<evidence type="ECO:0000256" key="6">
    <source>
        <dbReference type="ARBA" id="ARBA00022777"/>
    </source>
</evidence>
<dbReference type="CDD" id="cd00082">
    <property type="entry name" value="HisKA"/>
    <property type="match status" value="1"/>
</dbReference>
<dbReference type="SMART" id="SM00388">
    <property type="entry name" value="HisKA"/>
    <property type="match status" value="1"/>
</dbReference>
<dbReference type="Pfam" id="PF08448">
    <property type="entry name" value="PAS_4"/>
    <property type="match status" value="1"/>
</dbReference>
<dbReference type="InterPro" id="IPR003594">
    <property type="entry name" value="HATPase_dom"/>
</dbReference>
<dbReference type="PRINTS" id="PR00344">
    <property type="entry name" value="BCTRLSENSOR"/>
</dbReference>
<comment type="catalytic activity">
    <reaction evidence="1">
        <text>ATP + protein L-histidine = ADP + protein N-phospho-L-histidine.</text>
        <dbReference type="EC" id="2.7.13.3"/>
    </reaction>
</comment>
<dbReference type="CDD" id="cd00075">
    <property type="entry name" value="HATPase"/>
    <property type="match status" value="1"/>
</dbReference>
<dbReference type="AlphaFoldDB" id="A0A523QIL5"/>
<gene>
    <name evidence="10" type="ORF">E3J95_04405</name>
</gene>
<dbReference type="NCBIfam" id="TIGR00229">
    <property type="entry name" value="sensory_box"/>
    <property type="match status" value="1"/>
</dbReference>
<dbReference type="EMBL" id="SOKU01000214">
    <property type="protein sequence ID" value="TES85441.1"/>
    <property type="molecule type" value="Genomic_DNA"/>
</dbReference>
<dbReference type="GO" id="GO:0000155">
    <property type="term" value="F:phosphorelay sensor kinase activity"/>
    <property type="evidence" value="ECO:0007669"/>
    <property type="project" value="InterPro"/>
</dbReference>
<dbReference type="InterPro" id="IPR000014">
    <property type="entry name" value="PAS"/>
</dbReference>
<dbReference type="PANTHER" id="PTHR43065">
    <property type="entry name" value="SENSOR HISTIDINE KINASE"/>
    <property type="match status" value="1"/>
</dbReference>
<evidence type="ECO:0000256" key="1">
    <source>
        <dbReference type="ARBA" id="ARBA00000085"/>
    </source>
</evidence>
<dbReference type="InterPro" id="IPR036890">
    <property type="entry name" value="HATPase_C_sf"/>
</dbReference>
<dbReference type="SMART" id="SM00387">
    <property type="entry name" value="HATPase_c"/>
    <property type="match status" value="1"/>
</dbReference>
<keyword evidence="7" id="KW-0067">ATP-binding</keyword>
<evidence type="ECO:0000256" key="5">
    <source>
        <dbReference type="ARBA" id="ARBA00022741"/>
    </source>
</evidence>
<evidence type="ECO:0000259" key="9">
    <source>
        <dbReference type="PROSITE" id="PS50109"/>
    </source>
</evidence>
<keyword evidence="6" id="KW-0418">Kinase</keyword>
<dbReference type="InterPro" id="IPR005467">
    <property type="entry name" value="His_kinase_dom"/>
</dbReference>
<dbReference type="Gene3D" id="3.30.565.10">
    <property type="entry name" value="Histidine kinase-like ATPase, C-terminal domain"/>
    <property type="match status" value="1"/>
</dbReference>
<dbReference type="Gene3D" id="3.30.450.20">
    <property type="entry name" value="PAS domain"/>
    <property type="match status" value="1"/>
</dbReference>
<feature type="domain" description="Histidine kinase" evidence="9">
    <location>
        <begin position="139"/>
        <end position="354"/>
    </location>
</feature>
<dbReference type="InterPro" id="IPR013656">
    <property type="entry name" value="PAS_4"/>
</dbReference>
<reference evidence="10 11" key="1">
    <citation type="submission" date="2019-03" db="EMBL/GenBank/DDBJ databases">
        <title>Metabolic potential of uncultured bacteria and archaea associated with petroleum seepage in deep-sea sediments.</title>
        <authorList>
            <person name="Dong X."/>
            <person name="Hubert C."/>
        </authorList>
    </citation>
    <scope>NUCLEOTIDE SEQUENCE [LARGE SCALE GENOMIC DNA]</scope>
    <source>
        <strain evidence="10">E44_bin92</strain>
    </source>
</reference>
<organism evidence="10 11">
    <name type="scientific">Aerophobetes bacterium</name>
    <dbReference type="NCBI Taxonomy" id="2030807"/>
    <lineage>
        <taxon>Bacteria</taxon>
        <taxon>Candidatus Aerophobota</taxon>
    </lineage>
</organism>
<evidence type="ECO:0000256" key="7">
    <source>
        <dbReference type="ARBA" id="ARBA00022840"/>
    </source>
</evidence>
<evidence type="ECO:0000256" key="8">
    <source>
        <dbReference type="ARBA" id="ARBA00023012"/>
    </source>
</evidence>
<dbReference type="Proteomes" id="UP000320781">
    <property type="component" value="Unassembled WGS sequence"/>
</dbReference>
<dbReference type="PANTHER" id="PTHR43065:SF10">
    <property type="entry name" value="PEROXIDE STRESS-ACTIVATED HISTIDINE KINASE MAK3"/>
    <property type="match status" value="1"/>
</dbReference>
<dbReference type="Gene3D" id="1.10.287.130">
    <property type="match status" value="1"/>
</dbReference>
<evidence type="ECO:0000313" key="10">
    <source>
        <dbReference type="EMBL" id="TES85441.1"/>
    </source>
</evidence>
<dbReference type="InterPro" id="IPR003661">
    <property type="entry name" value="HisK_dim/P_dom"/>
</dbReference>